<dbReference type="InterPro" id="IPR019734">
    <property type="entry name" value="TPR_rpt"/>
</dbReference>
<dbReference type="PANTHER" id="PTHR12558:SF13">
    <property type="entry name" value="CELL DIVISION CYCLE PROTEIN 27 HOMOLOG"/>
    <property type="match status" value="1"/>
</dbReference>
<sequence length="598" mass="66650">MRRRPVLRPLYAALSILLSGAVLPVSGFASTTDSTTQAEPYKSIRVGSFAGAYLAGRVAENDNNMPATIDFYRQALAFDPGNLQLKQDLLLALLTNGQFEEALPWAKELQNNAEIERFSRLALAVDAISRKQFRQARPLLNYSVQSDMDKLSSQLIKAWANYGAGNPKNAASAVEAIKGPQWFTLFRTYHSALMADLSGQVKAAEDFYQKAVADKAGGGAAPDTYERIVISYASFKARHGDMKSAVEILKSAEELLTGRKTLAEMRHMLEAGKAPVQLIATPQQGAAEVLYALGTAINRSGAEAFAKLYLQMSLPLRPADDATMFQLGDISAKLRQPQSAIDYYGRVSEDSFYRIDAEMQLALNLAESKREKEAIEHLNALLERDSKDMRTYLALGSVYAQAKDYANSAKTYDQAVALIEKPERADWTIYFQRGISYERLKEWDKAEPNFKKALELFPDQPQVLNYLGYSWVDMGINLDEALDMIRKAVELRPQDGYITDSLGWAYYKLGRYDDAVAELEKAVKLRPEDATINDHLGDAYWQVGRQLEATFQWHHAIAGEPEPEELAKIEEKLKKGLNPPENPVKADTPADAKPEPKL</sequence>
<evidence type="ECO:0000256" key="1">
    <source>
        <dbReference type="PROSITE-ProRule" id="PRU00339"/>
    </source>
</evidence>
<dbReference type="Gene3D" id="1.25.40.10">
    <property type="entry name" value="Tetratricopeptide repeat domain"/>
    <property type="match status" value="4"/>
</dbReference>
<keyword evidence="5" id="KW-1185">Reference proteome</keyword>
<dbReference type="Pfam" id="PF13414">
    <property type="entry name" value="TPR_11"/>
    <property type="match status" value="1"/>
</dbReference>
<proteinExistence type="predicted"/>
<evidence type="ECO:0000313" key="5">
    <source>
        <dbReference type="Proteomes" id="UP000555393"/>
    </source>
</evidence>
<dbReference type="PANTHER" id="PTHR12558">
    <property type="entry name" value="CELL DIVISION CYCLE 16,23,27"/>
    <property type="match status" value="1"/>
</dbReference>
<comment type="caution">
    <text evidence="4">The sequence shown here is derived from an EMBL/GenBank/DDBJ whole genome shotgun (WGS) entry which is preliminary data.</text>
</comment>
<feature type="compositionally biased region" description="Basic and acidic residues" evidence="2">
    <location>
        <begin position="565"/>
        <end position="574"/>
    </location>
</feature>
<feature type="repeat" description="TPR" evidence="1">
    <location>
        <begin position="389"/>
        <end position="422"/>
    </location>
</feature>
<dbReference type="InterPro" id="IPR011990">
    <property type="entry name" value="TPR-like_helical_dom_sf"/>
</dbReference>
<evidence type="ECO:0000256" key="3">
    <source>
        <dbReference type="SAM" id="SignalP"/>
    </source>
</evidence>
<keyword evidence="1" id="KW-0802">TPR repeat</keyword>
<dbReference type="Pfam" id="PF13424">
    <property type="entry name" value="TPR_12"/>
    <property type="match status" value="1"/>
</dbReference>
<reference evidence="4 5" key="1">
    <citation type="submission" date="2020-08" db="EMBL/GenBank/DDBJ databases">
        <title>Genomic Encyclopedia of Type Strains, Phase IV (KMG-IV): sequencing the most valuable type-strain genomes for metagenomic binning, comparative biology and taxonomic classification.</title>
        <authorList>
            <person name="Goeker M."/>
        </authorList>
    </citation>
    <scope>NUCLEOTIDE SEQUENCE [LARGE SCALE GENOMIC DNA]</scope>
    <source>
        <strain evidence="4 5">DSM 22336</strain>
    </source>
</reference>
<protein>
    <submittedName>
        <fullName evidence="4">Tetratricopeptide (TPR) repeat protein</fullName>
    </submittedName>
</protein>
<gene>
    <name evidence="4" type="ORF">FHS77_002378</name>
</gene>
<evidence type="ECO:0000256" key="2">
    <source>
        <dbReference type="SAM" id="MobiDB-lite"/>
    </source>
</evidence>
<feature type="chain" id="PRO_5033022199" evidence="3">
    <location>
        <begin position="25"/>
        <end position="598"/>
    </location>
</feature>
<dbReference type="Proteomes" id="UP000555393">
    <property type="component" value="Unassembled WGS sequence"/>
</dbReference>
<name>A0A841LZ66_9HYPH</name>
<dbReference type="RefSeq" id="WP_184223515.1">
    <property type="nucleotide sequence ID" value="NZ_JACIIU010000012.1"/>
</dbReference>
<evidence type="ECO:0000313" key="4">
    <source>
        <dbReference type="EMBL" id="MBB6261812.1"/>
    </source>
</evidence>
<keyword evidence="3" id="KW-0732">Signal</keyword>
<feature type="repeat" description="TPR" evidence="1">
    <location>
        <begin position="427"/>
        <end position="460"/>
    </location>
</feature>
<accession>A0A841LZ66</accession>
<dbReference type="AlphaFoldDB" id="A0A841LZ66"/>
<feature type="repeat" description="TPR" evidence="1">
    <location>
        <begin position="496"/>
        <end position="529"/>
    </location>
</feature>
<dbReference type="EMBL" id="JACIIU010000012">
    <property type="protein sequence ID" value="MBB6261812.1"/>
    <property type="molecule type" value="Genomic_DNA"/>
</dbReference>
<dbReference type="PROSITE" id="PS50005">
    <property type="entry name" value="TPR"/>
    <property type="match status" value="3"/>
</dbReference>
<organism evidence="4 5">
    <name type="scientific">Paenochrobactrum gallinarii</name>
    <dbReference type="NCBI Taxonomy" id="643673"/>
    <lineage>
        <taxon>Bacteria</taxon>
        <taxon>Pseudomonadati</taxon>
        <taxon>Pseudomonadota</taxon>
        <taxon>Alphaproteobacteria</taxon>
        <taxon>Hyphomicrobiales</taxon>
        <taxon>Brucellaceae</taxon>
        <taxon>Paenochrobactrum</taxon>
    </lineage>
</organism>
<dbReference type="PROSITE" id="PS50293">
    <property type="entry name" value="TPR_REGION"/>
    <property type="match status" value="1"/>
</dbReference>
<feature type="compositionally biased region" description="Basic and acidic residues" evidence="2">
    <location>
        <begin position="588"/>
        <end position="598"/>
    </location>
</feature>
<feature type="region of interest" description="Disordered" evidence="2">
    <location>
        <begin position="562"/>
        <end position="598"/>
    </location>
</feature>
<dbReference type="SUPFAM" id="SSF48452">
    <property type="entry name" value="TPR-like"/>
    <property type="match status" value="2"/>
</dbReference>
<dbReference type="SMART" id="SM00028">
    <property type="entry name" value="TPR"/>
    <property type="match status" value="7"/>
</dbReference>
<feature type="signal peptide" evidence="3">
    <location>
        <begin position="1"/>
        <end position="24"/>
    </location>
</feature>